<name>A0A387FY78_9HYPH</name>
<reference evidence="1 2" key="1">
    <citation type="submission" date="2018-10" db="EMBL/GenBank/DDBJ databases">
        <title>Rhizobium etli, R. leguminosarum and a new Rhizobium genospecies from Phaseolus dumosus.</title>
        <authorList>
            <person name="Ramirez-Puebla S.T."/>
            <person name="Rogel-Hernandez M.A."/>
            <person name="Guerrero G."/>
            <person name="Ormeno-Orrillo E."/>
            <person name="Martinez-Romero J.C."/>
            <person name="Negrete-Yankelevich S."/>
            <person name="Martinez-Romero E."/>
        </authorList>
    </citation>
    <scope>NUCLEOTIDE SEQUENCE [LARGE SCALE GENOMIC DNA]</scope>
    <source>
        <strain evidence="1 2">CCGE525</strain>
        <plasmid evidence="2">prccge525c</plasmid>
    </source>
</reference>
<protein>
    <submittedName>
        <fullName evidence="1">Uncharacterized protein</fullName>
    </submittedName>
</protein>
<dbReference type="AlphaFoldDB" id="A0A387FY78"/>
<proteinExistence type="predicted"/>
<dbReference type="KEGG" id="rjg:CCGE525_28455"/>
<gene>
    <name evidence="1" type="ORF">CCGE525_28455</name>
</gene>
<accession>A0A387FY78</accession>
<dbReference type="OrthoDB" id="2243651at2"/>
<organism evidence="1 2">
    <name type="scientific">Rhizobium jaguaris</name>
    <dbReference type="NCBI Taxonomy" id="1312183"/>
    <lineage>
        <taxon>Bacteria</taxon>
        <taxon>Pseudomonadati</taxon>
        <taxon>Pseudomonadota</taxon>
        <taxon>Alphaproteobacteria</taxon>
        <taxon>Hyphomicrobiales</taxon>
        <taxon>Rhizobiaceae</taxon>
        <taxon>Rhizobium/Agrobacterium group</taxon>
        <taxon>Rhizobium</taxon>
    </lineage>
</organism>
<dbReference type="Proteomes" id="UP000282195">
    <property type="component" value="Plasmid pRCCGE525c"/>
</dbReference>
<evidence type="ECO:0000313" key="2">
    <source>
        <dbReference type="Proteomes" id="UP000282195"/>
    </source>
</evidence>
<dbReference type="EMBL" id="CP032695">
    <property type="protein sequence ID" value="AYG62677.1"/>
    <property type="molecule type" value="Genomic_DNA"/>
</dbReference>
<sequence length="73" mass="8041">MGTLRFGVGRVLHEAAPAQFFKCNRVAFLGMRLEPRPVYLIGYARHCFLGGNFGGAMDVMIGAICNSDGMFRQ</sequence>
<evidence type="ECO:0000313" key="1">
    <source>
        <dbReference type="EMBL" id="AYG62677.1"/>
    </source>
</evidence>
<keyword evidence="2" id="KW-1185">Reference proteome</keyword>
<keyword evidence="1" id="KW-0614">Plasmid</keyword>
<geneLocation type="plasmid" evidence="2">
    <name>prccge525c</name>
</geneLocation>